<dbReference type="Pfam" id="PF00072">
    <property type="entry name" value="Response_reg"/>
    <property type="match status" value="1"/>
</dbReference>
<sequence>MLTMEKKDEHKFPEGLRVLVVDDSPSCLKFIEGLLKSCRYEVTKETSAESALNLLKENKNNFDIVITDVQLEMGKHDGFKLLEIIGLQMDIPVIMMSSSNDYETVMKGVKHGACDYIVKPISLKEIQNIYQHVLRKNESSVIDLKSEKQEIDGNSKKRNNNQMKNDEDDTNSHSSDEQFSTHKRARIAWDLELHGKFLAAFEKLGPDKAVPSKILSEMDVPELTREKIASHLQKYRNYLKKNREQKYSNNIRDNGINGHLGNSIFDVSYFGNRESGIHGNSGLSLLSHHSMNPNPMNRSFVSPQTQLHSLNQHALPQHQFSYGRGAANQNYQRSQVRDPLMTRSLHNHTYMNGLKAQTFSSGPYAENTYSKIPEHNTNIDSRVSSFPLLGGTPWLPNNNLFDVPGYLMPDGASLSNLTTTFHNDSMVNMVHTSLSAKDEMKNIIPLSVPSSNTEECPRIDQISSLEELLETDAFCNFSSSSSMDEDLSAVFKRFQ</sequence>
<dbReference type="InterPro" id="IPR009057">
    <property type="entry name" value="Homeodomain-like_sf"/>
</dbReference>
<dbReference type="GO" id="GO:0003677">
    <property type="term" value="F:DNA binding"/>
    <property type="evidence" value="ECO:0007669"/>
    <property type="project" value="InterPro"/>
</dbReference>
<evidence type="ECO:0000256" key="3">
    <source>
        <dbReference type="ARBA" id="ARBA00023015"/>
    </source>
</evidence>
<dbReference type="NCBIfam" id="TIGR01557">
    <property type="entry name" value="myb_SHAQKYF"/>
    <property type="match status" value="1"/>
</dbReference>
<dbReference type="SUPFAM" id="SSF46689">
    <property type="entry name" value="Homeodomain-like"/>
    <property type="match status" value="1"/>
</dbReference>
<dbReference type="PANTHER" id="PTHR43874">
    <property type="entry name" value="TWO-COMPONENT RESPONSE REGULATOR"/>
    <property type="match status" value="1"/>
</dbReference>
<feature type="compositionally biased region" description="Basic and acidic residues" evidence="7">
    <location>
        <begin position="170"/>
        <end position="179"/>
    </location>
</feature>
<dbReference type="PROSITE" id="PS50110">
    <property type="entry name" value="RESPONSE_REGULATORY"/>
    <property type="match status" value="1"/>
</dbReference>
<name>A0A4Y7JZ82_PAPSO</name>
<dbReference type="SUPFAM" id="SSF52172">
    <property type="entry name" value="CheY-like"/>
    <property type="match status" value="1"/>
</dbReference>
<dbReference type="Gene3D" id="1.10.10.60">
    <property type="entry name" value="Homeodomain-like"/>
    <property type="match status" value="1"/>
</dbReference>
<feature type="domain" description="Response regulatory" evidence="8">
    <location>
        <begin position="17"/>
        <end position="134"/>
    </location>
</feature>
<evidence type="ECO:0000256" key="6">
    <source>
        <dbReference type="PROSITE-ProRule" id="PRU00169"/>
    </source>
</evidence>
<keyword evidence="10" id="KW-1185">Reference proteome</keyword>
<feature type="compositionally biased region" description="Basic and acidic residues" evidence="7">
    <location>
        <begin position="145"/>
        <end position="155"/>
    </location>
</feature>
<dbReference type="FunFam" id="1.10.10.60:FF:000007">
    <property type="entry name" value="Two-component response regulator"/>
    <property type="match status" value="1"/>
</dbReference>
<dbReference type="Gene3D" id="3.40.50.2300">
    <property type="match status" value="1"/>
</dbReference>
<keyword evidence="3" id="KW-0805">Transcription regulation</keyword>
<evidence type="ECO:0000256" key="2">
    <source>
        <dbReference type="ARBA" id="ARBA00023012"/>
    </source>
</evidence>
<keyword evidence="5" id="KW-0539">Nucleus</keyword>
<accession>A0A4Y7JZ82</accession>
<evidence type="ECO:0000256" key="7">
    <source>
        <dbReference type="SAM" id="MobiDB-lite"/>
    </source>
</evidence>
<evidence type="ECO:0000256" key="1">
    <source>
        <dbReference type="ARBA" id="ARBA00004123"/>
    </source>
</evidence>
<keyword evidence="4" id="KW-0804">Transcription</keyword>
<dbReference type="SMART" id="SM00448">
    <property type="entry name" value="REC"/>
    <property type="match status" value="1"/>
</dbReference>
<dbReference type="EMBL" id="CM010720">
    <property type="protein sequence ID" value="RZC66394.1"/>
    <property type="molecule type" value="Genomic_DNA"/>
</dbReference>
<evidence type="ECO:0000313" key="9">
    <source>
        <dbReference type="EMBL" id="RZC66394.1"/>
    </source>
</evidence>
<evidence type="ECO:0000256" key="4">
    <source>
        <dbReference type="ARBA" id="ARBA00023163"/>
    </source>
</evidence>
<protein>
    <recommendedName>
        <fullName evidence="8">Response regulatory domain-containing protein</fullName>
    </recommendedName>
</protein>
<keyword evidence="2" id="KW-0902">Two-component regulatory system</keyword>
<dbReference type="InterPro" id="IPR045279">
    <property type="entry name" value="ARR-like"/>
</dbReference>
<feature type="modified residue" description="4-aspartylphosphate" evidence="6">
    <location>
        <position position="68"/>
    </location>
</feature>
<dbReference type="GO" id="GO:0000160">
    <property type="term" value="P:phosphorelay signal transduction system"/>
    <property type="evidence" value="ECO:0007669"/>
    <property type="project" value="UniProtKB-KW"/>
</dbReference>
<keyword evidence="6" id="KW-0597">Phosphoprotein</keyword>
<evidence type="ECO:0000313" key="10">
    <source>
        <dbReference type="Proteomes" id="UP000316621"/>
    </source>
</evidence>
<dbReference type="InterPro" id="IPR011006">
    <property type="entry name" value="CheY-like_superfamily"/>
</dbReference>
<dbReference type="InterPro" id="IPR001789">
    <property type="entry name" value="Sig_transdc_resp-reg_receiver"/>
</dbReference>
<dbReference type="Gramene" id="RZC66394">
    <property type="protein sequence ID" value="RZC66394"/>
    <property type="gene ID" value="C5167_010083"/>
</dbReference>
<dbReference type="GO" id="GO:0005634">
    <property type="term" value="C:nucleus"/>
    <property type="evidence" value="ECO:0007669"/>
    <property type="project" value="UniProtKB-SubCell"/>
</dbReference>
<dbReference type="AlphaFoldDB" id="A0A4Y7JZ82"/>
<reference evidence="9 10" key="1">
    <citation type="journal article" date="2018" name="Science">
        <title>The opium poppy genome and morphinan production.</title>
        <authorList>
            <person name="Guo L."/>
            <person name="Winzer T."/>
            <person name="Yang X."/>
            <person name="Li Y."/>
            <person name="Ning Z."/>
            <person name="He Z."/>
            <person name="Teodor R."/>
            <person name="Lu Y."/>
            <person name="Bowser T.A."/>
            <person name="Graham I.A."/>
            <person name="Ye K."/>
        </authorList>
    </citation>
    <scope>NUCLEOTIDE SEQUENCE [LARGE SCALE GENOMIC DNA]</scope>
    <source>
        <strain evidence="10">cv. HN1</strain>
        <tissue evidence="9">Leaves</tissue>
    </source>
</reference>
<dbReference type="CDD" id="cd17584">
    <property type="entry name" value="REC_typeB_ARR-like"/>
    <property type="match status" value="1"/>
</dbReference>
<organism evidence="9 10">
    <name type="scientific">Papaver somniferum</name>
    <name type="common">Opium poppy</name>
    <dbReference type="NCBI Taxonomy" id="3469"/>
    <lineage>
        <taxon>Eukaryota</taxon>
        <taxon>Viridiplantae</taxon>
        <taxon>Streptophyta</taxon>
        <taxon>Embryophyta</taxon>
        <taxon>Tracheophyta</taxon>
        <taxon>Spermatophyta</taxon>
        <taxon>Magnoliopsida</taxon>
        <taxon>Ranunculales</taxon>
        <taxon>Papaveraceae</taxon>
        <taxon>Papaveroideae</taxon>
        <taxon>Papaver</taxon>
    </lineage>
</organism>
<comment type="subcellular location">
    <subcellularLocation>
        <location evidence="1">Nucleus</location>
    </subcellularLocation>
</comment>
<dbReference type="GO" id="GO:0009736">
    <property type="term" value="P:cytokinin-activated signaling pathway"/>
    <property type="evidence" value="ECO:0007669"/>
    <property type="project" value="InterPro"/>
</dbReference>
<evidence type="ECO:0000256" key="5">
    <source>
        <dbReference type="ARBA" id="ARBA00023242"/>
    </source>
</evidence>
<dbReference type="Proteomes" id="UP000316621">
    <property type="component" value="Chromosome 6"/>
</dbReference>
<proteinExistence type="predicted"/>
<dbReference type="InterPro" id="IPR006447">
    <property type="entry name" value="Myb_dom_plants"/>
</dbReference>
<dbReference type="PANTHER" id="PTHR43874:SF215">
    <property type="entry name" value="RESPONSE REGULATOR, PUTATIVE-RELATED"/>
    <property type="match status" value="1"/>
</dbReference>
<gene>
    <name evidence="9" type="ORF">C5167_010083</name>
</gene>
<evidence type="ECO:0000259" key="8">
    <source>
        <dbReference type="PROSITE" id="PS50110"/>
    </source>
</evidence>
<feature type="region of interest" description="Disordered" evidence="7">
    <location>
        <begin position="145"/>
        <end position="179"/>
    </location>
</feature>